<dbReference type="GO" id="GO:0005886">
    <property type="term" value="C:plasma membrane"/>
    <property type="evidence" value="ECO:0007669"/>
    <property type="project" value="UniProtKB-SubCell"/>
</dbReference>
<feature type="transmembrane region" description="Helical" evidence="5">
    <location>
        <begin position="16"/>
        <end position="35"/>
    </location>
</feature>
<comment type="caution">
    <text evidence="6">The sequence shown here is derived from an EMBL/GenBank/DDBJ whole genome shotgun (WGS) entry which is preliminary data.</text>
</comment>
<dbReference type="SUPFAM" id="SSF90123">
    <property type="entry name" value="ABC transporter transmembrane region"/>
    <property type="match status" value="1"/>
</dbReference>
<accession>A0A3E0WKA1</accession>
<dbReference type="EMBL" id="NFZW01000030">
    <property type="protein sequence ID" value="RFA32355.1"/>
    <property type="molecule type" value="Genomic_DNA"/>
</dbReference>
<feature type="transmembrane region" description="Helical" evidence="5">
    <location>
        <begin position="41"/>
        <end position="60"/>
    </location>
</feature>
<gene>
    <name evidence="6" type="ORF">CAL65_19925</name>
</gene>
<keyword evidence="7" id="KW-1185">Reference proteome</keyword>
<dbReference type="GO" id="GO:0005524">
    <property type="term" value="F:ATP binding"/>
    <property type="evidence" value="ECO:0007669"/>
    <property type="project" value="InterPro"/>
</dbReference>
<keyword evidence="4 5" id="KW-0472">Membrane</keyword>
<dbReference type="Proteomes" id="UP000256763">
    <property type="component" value="Unassembled WGS sequence"/>
</dbReference>
<proteinExistence type="predicted"/>
<evidence type="ECO:0000256" key="5">
    <source>
        <dbReference type="SAM" id="Phobius"/>
    </source>
</evidence>
<evidence type="ECO:0000256" key="1">
    <source>
        <dbReference type="ARBA" id="ARBA00004651"/>
    </source>
</evidence>
<evidence type="ECO:0000256" key="2">
    <source>
        <dbReference type="ARBA" id="ARBA00022692"/>
    </source>
</evidence>
<comment type="subcellular location">
    <subcellularLocation>
        <location evidence="1">Cell membrane</location>
        <topology evidence="1">Multi-pass membrane protein</topology>
    </subcellularLocation>
</comment>
<name>A0A3E0WKA1_9GAMM</name>
<evidence type="ECO:0000313" key="6">
    <source>
        <dbReference type="EMBL" id="RFA32355.1"/>
    </source>
</evidence>
<evidence type="ECO:0000256" key="3">
    <source>
        <dbReference type="ARBA" id="ARBA00022989"/>
    </source>
</evidence>
<evidence type="ECO:0000256" key="4">
    <source>
        <dbReference type="ARBA" id="ARBA00023136"/>
    </source>
</evidence>
<dbReference type="RefSeq" id="WP_116303516.1">
    <property type="nucleotide sequence ID" value="NZ_NFZV01000023.1"/>
</dbReference>
<organism evidence="6 7">
    <name type="scientific">Alkalilimnicola ehrlichii</name>
    <dbReference type="NCBI Taxonomy" id="351052"/>
    <lineage>
        <taxon>Bacteria</taxon>
        <taxon>Pseudomonadati</taxon>
        <taxon>Pseudomonadota</taxon>
        <taxon>Gammaproteobacteria</taxon>
        <taxon>Chromatiales</taxon>
        <taxon>Ectothiorhodospiraceae</taxon>
        <taxon>Alkalilimnicola</taxon>
    </lineage>
</organism>
<keyword evidence="2 5" id="KW-0812">Transmembrane</keyword>
<dbReference type="InterPro" id="IPR036640">
    <property type="entry name" value="ABC1_TM_sf"/>
</dbReference>
<reference evidence="7" key="1">
    <citation type="submission" date="2017-05" db="EMBL/GenBank/DDBJ databases">
        <authorList>
            <person name="Sharma S."/>
            <person name="Sidhu C."/>
            <person name="Pinnaka A.K."/>
        </authorList>
    </citation>
    <scope>NUCLEOTIDE SEQUENCE [LARGE SCALE GENOMIC DNA]</scope>
    <source>
        <strain evidence="7">AK93</strain>
    </source>
</reference>
<sequence>MNQLNGQTRALSRNPFLQILSLIGAVLLLTAAVFIGAFLFAALLGLLALAAIILYVRIWWFGRQWRKRKRAEHDTTAKGQIIEGEYKYTEQRTSRRQRER</sequence>
<keyword evidence="3 5" id="KW-1133">Transmembrane helix</keyword>
<evidence type="ECO:0000313" key="7">
    <source>
        <dbReference type="Proteomes" id="UP000256763"/>
    </source>
</evidence>
<dbReference type="AlphaFoldDB" id="A0A3E0WKA1"/>
<protein>
    <submittedName>
        <fullName evidence="6">Uncharacterized protein</fullName>
    </submittedName>
</protein>